<protein>
    <submittedName>
        <fullName evidence="4">Uncharacterized protein</fullName>
    </submittedName>
</protein>
<name>A0A1J6IWL7_NICAT</name>
<dbReference type="InterPro" id="IPR036354">
    <property type="entry name" value="Prot_inh_pot1_sf"/>
</dbReference>
<keyword evidence="3" id="KW-0722">Serine protease inhibitor</keyword>
<comment type="caution">
    <text evidence="4">The sequence shown here is derived from an EMBL/GenBank/DDBJ whole genome shotgun (WGS) entry which is preliminary data.</text>
</comment>
<dbReference type="Gene3D" id="3.30.10.10">
    <property type="entry name" value="Trypsin Inhibitor V, subunit A"/>
    <property type="match status" value="1"/>
</dbReference>
<dbReference type="Gramene" id="OIS99536">
    <property type="protein sequence ID" value="OIS99536"/>
    <property type="gene ID" value="A4A49_27061"/>
</dbReference>
<comment type="similarity">
    <text evidence="1">Belongs to the protease inhibitor I13 (potato type I serine protease inhibitor) family.</text>
</comment>
<evidence type="ECO:0000313" key="5">
    <source>
        <dbReference type="Proteomes" id="UP000187609"/>
    </source>
</evidence>
<dbReference type="InterPro" id="IPR000864">
    <property type="entry name" value="Prot_inh_pot1"/>
</dbReference>
<gene>
    <name evidence="4" type="ORF">A4A49_27061</name>
</gene>
<evidence type="ECO:0000256" key="1">
    <source>
        <dbReference type="ARBA" id="ARBA00008210"/>
    </source>
</evidence>
<evidence type="ECO:0000313" key="4">
    <source>
        <dbReference type="EMBL" id="OIS99536.1"/>
    </source>
</evidence>
<proteinExistence type="inferred from homology"/>
<dbReference type="Pfam" id="PF00280">
    <property type="entry name" value="potato_inhibit"/>
    <property type="match status" value="1"/>
</dbReference>
<dbReference type="SUPFAM" id="SSF54654">
    <property type="entry name" value="CI-2 family of serine protease inhibitors"/>
    <property type="match status" value="1"/>
</dbReference>
<sequence length="105" mass="11487">MAVMAKYPPCISCGCTGNTCKAPGDPFRYEWPELVGLDIVSAKATIERTNPSVIVIVLDAHCGQTMDVCCNRVFLCPDASGRVRLTPMLGKRRGWKRCCCSHDGH</sequence>
<dbReference type="EMBL" id="MJEQ01037190">
    <property type="protein sequence ID" value="OIS99536.1"/>
    <property type="molecule type" value="Genomic_DNA"/>
</dbReference>
<keyword evidence="2" id="KW-0646">Protease inhibitor</keyword>
<accession>A0A1J6IWL7</accession>
<dbReference type="GO" id="GO:0004867">
    <property type="term" value="F:serine-type endopeptidase inhibitor activity"/>
    <property type="evidence" value="ECO:0007669"/>
    <property type="project" value="UniProtKB-KW"/>
</dbReference>
<dbReference type="PANTHER" id="PTHR33091:SF99">
    <property type="entry name" value="INHIBITOR OF TRYPSIN_HAGEMAN FACTOR-LIKE PROTEIN-RELATED"/>
    <property type="match status" value="1"/>
</dbReference>
<evidence type="ECO:0000256" key="3">
    <source>
        <dbReference type="ARBA" id="ARBA00022900"/>
    </source>
</evidence>
<dbReference type="GO" id="GO:0009611">
    <property type="term" value="P:response to wounding"/>
    <property type="evidence" value="ECO:0007669"/>
    <property type="project" value="InterPro"/>
</dbReference>
<reference evidence="4" key="1">
    <citation type="submission" date="2016-11" db="EMBL/GenBank/DDBJ databases">
        <title>The genome of Nicotiana attenuata.</title>
        <authorList>
            <person name="Xu S."/>
            <person name="Brockmoeller T."/>
            <person name="Gaquerel E."/>
            <person name="Navarro A."/>
            <person name="Kuhl H."/>
            <person name="Gase K."/>
            <person name="Ling Z."/>
            <person name="Zhou W."/>
            <person name="Kreitzer C."/>
            <person name="Stanke M."/>
            <person name="Tang H."/>
            <person name="Lyons E."/>
            <person name="Pandey P."/>
            <person name="Pandey S.P."/>
            <person name="Timmermann B."/>
            <person name="Baldwin I.T."/>
        </authorList>
    </citation>
    <scope>NUCLEOTIDE SEQUENCE [LARGE SCALE GENOMIC DNA]</scope>
    <source>
        <strain evidence="4">UT</strain>
    </source>
</reference>
<evidence type="ECO:0000256" key="2">
    <source>
        <dbReference type="ARBA" id="ARBA00022690"/>
    </source>
</evidence>
<dbReference type="SMR" id="A0A1J6IWL7"/>
<dbReference type="PANTHER" id="PTHR33091">
    <property type="entry name" value="PROTEIN, PUTATIVE, EXPRESSED-RELATED"/>
    <property type="match status" value="1"/>
</dbReference>
<organism evidence="4 5">
    <name type="scientific">Nicotiana attenuata</name>
    <name type="common">Coyote tobacco</name>
    <dbReference type="NCBI Taxonomy" id="49451"/>
    <lineage>
        <taxon>Eukaryota</taxon>
        <taxon>Viridiplantae</taxon>
        <taxon>Streptophyta</taxon>
        <taxon>Embryophyta</taxon>
        <taxon>Tracheophyta</taxon>
        <taxon>Spermatophyta</taxon>
        <taxon>Magnoliopsida</taxon>
        <taxon>eudicotyledons</taxon>
        <taxon>Gunneridae</taxon>
        <taxon>Pentapetalae</taxon>
        <taxon>asterids</taxon>
        <taxon>lamiids</taxon>
        <taxon>Solanales</taxon>
        <taxon>Solanaceae</taxon>
        <taxon>Nicotianoideae</taxon>
        <taxon>Nicotianeae</taxon>
        <taxon>Nicotiana</taxon>
    </lineage>
</organism>
<dbReference type="OMA" id="CEDIICC"/>
<dbReference type="AlphaFoldDB" id="A0A1J6IWL7"/>
<keyword evidence="5" id="KW-1185">Reference proteome</keyword>
<dbReference type="Proteomes" id="UP000187609">
    <property type="component" value="Unassembled WGS sequence"/>
</dbReference>